<organism evidence="8 9">
    <name type="scientific">Streptococcus henryi</name>
    <dbReference type="NCBI Taxonomy" id="439219"/>
    <lineage>
        <taxon>Bacteria</taxon>
        <taxon>Bacillati</taxon>
        <taxon>Bacillota</taxon>
        <taxon>Bacilli</taxon>
        <taxon>Lactobacillales</taxon>
        <taxon>Streptococcaceae</taxon>
        <taxon>Streptococcus</taxon>
    </lineage>
</organism>
<protein>
    <submittedName>
        <fullName evidence="8">Uncharacterized membrane protein YgaE, UPF0421/DUF939 family</fullName>
    </submittedName>
</protein>
<dbReference type="Pfam" id="PF11728">
    <property type="entry name" value="ArAE_1_C"/>
    <property type="match status" value="1"/>
</dbReference>
<feature type="transmembrane region" description="Helical" evidence="6">
    <location>
        <begin position="117"/>
        <end position="140"/>
    </location>
</feature>
<dbReference type="AlphaFoldDB" id="A0A1G6CVH5"/>
<feature type="domain" description="Putative aromatic acid exporter C-terminal" evidence="7">
    <location>
        <begin position="145"/>
        <end position="308"/>
    </location>
</feature>
<accession>A0A1G6CVH5</accession>
<dbReference type="Gene3D" id="1.20.120.940">
    <property type="entry name" value="Putative aromatic acid exporter, C-terminal domain"/>
    <property type="match status" value="1"/>
</dbReference>
<name>A0A1G6CVH5_9STRE</name>
<evidence type="ECO:0000313" key="9">
    <source>
        <dbReference type="Proteomes" id="UP000182508"/>
    </source>
</evidence>
<dbReference type="Proteomes" id="UP000182508">
    <property type="component" value="Unassembled WGS sequence"/>
</dbReference>
<feature type="transmembrane region" description="Helical" evidence="6">
    <location>
        <begin position="90"/>
        <end position="111"/>
    </location>
</feature>
<dbReference type="InterPro" id="IPR010343">
    <property type="entry name" value="ArAE_1"/>
</dbReference>
<evidence type="ECO:0000256" key="6">
    <source>
        <dbReference type="SAM" id="Phobius"/>
    </source>
</evidence>
<feature type="transmembrane region" description="Helical" evidence="6">
    <location>
        <begin position="55"/>
        <end position="83"/>
    </location>
</feature>
<comment type="subcellular location">
    <subcellularLocation>
        <location evidence="1">Cell membrane</location>
        <topology evidence="1">Multi-pass membrane protein</topology>
    </subcellularLocation>
</comment>
<dbReference type="PANTHER" id="PTHR40064:SF1">
    <property type="entry name" value="MEMBRANE PROTEIN"/>
    <property type="match status" value="1"/>
</dbReference>
<dbReference type="eggNOG" id="COG4129">
    <property type="taxonomic scope" value="Bacteria"/>
</dbReference>
<dbReference type="GO" id="GO:0005886">
    <property type="term" value="C:plasma membrane"/>
    <property type="evidence" value="ECO:0007669"/>
    <property type="project" value="UniProtKB-SubCell"/>
</dbReference>
<keyword evidence="5 6" id="KW-0472">Membrane</keyword>
<keyword evidence="3 6" id="KW-0812">Transmembrane</keyword>
<evidence type="ECO:0000256" key="2">
    <source>
        <dbReference type="ARBA" id="ARBA00022475"/>
    </source>
</evidence>
<dbReference type="Pfam" id="PF06081">
    <property type="entry name" value="ArAE_1"/>
    <property type="match status" value="1"/>
</dbReference>
<dbReference type="InterPro" id="IPR038323">
    <property type="entry name" value="ArAE_1_C_sf"/>
</dbReference>
<evidence type="ECO:0000256" key="5">
    <source>
        <dbReference type="ARBA" id="ARBA00023136"/>
    </source>
</evidence>
<evidence type="ECO:0000256" key="3">
    <source>
        <dbReference type="ARBA" id="ARBA00022692"/>
    </source>
</evidence>
<proteinExistence type="predicted"/>
<evidence type="ECO:0000256" key="4">
    <source>
        <dbReference type="ARBA" id="ARBA00022989"/>
    </source>
</evidence>
<dbReference type="InterPro" id="IPR052984">
    <property type="entry name" value="UPF0421"/>
</dbReference>
<reference evidence="8 9" key="1">
    <citation type="submission" date="2016-10" db="EMBL/GenBank/DDBJ databases">
        <authorList>
            <person name="de Groot N.N."/>
        </authorList>
    </citation>
    <scope>NUCLEOTIDE SEQUENCE [LARGE SCALE GENOMIC DNA]</scope>
    <source>
        <strain evidence="8 9">A-4</strain>
    </source>
</reference>
<dbReference type="InterPro" id="IPR021062">
    <property type="entry name" value="ArAE_1_C"/>
</dbReference>
<gene>
    <name evidence="8" type="ORF">SAMN02910293_01817</name>
</gene>
<keyword evidence="2" id="KW-1003">Cell membrane</keyword>
<dbReference type="PANTHER" id="PTHR40064">
    <property type="entry name" value="MEMBRANE PROTEIN-RELATED"/>
    <property type="match status" value="1"/>
</dbReference>
<sequence length="318" mass="36822">MSIIERTIKISAATLLAIFLANSFGLSYASSAGIIAILSVLETRKTSLKVAKRRFLSLILAFIISCFIFYFLGFSLISLGLYLMIYIPLAYFWGLESGIAPITVLVTHLLAEESIALPVLVNELSIFIIGAGVALIFNLYMPSRDEEIQAFHMRVEQQMKAILLRFEEFLLKGNGQNDATLIKELDGILEEALELVYHDRHNHLFHQTNYQVHYFEMRQQQNRLLRQMATNINNCKLESRENALLAHLFHETARQFSERNPAVTLIDDINLMLETFRQRELPKTREEFETRAILFQLLQDLERLIQLKVDFYHTYKQD</sequence>
<keyword evidence="4 6" id="KW-1133">Transmembrane helix</keyword>
<dbReference type="EMBL" id="FMXP01000027">
    <property type="protein sequence ID" value="SDB36844.1"/>
    <property type="molecule type" value="Genomic_DNA"/>
</dbReference>
<evidence type="ECO:0000259" key="7">
    <source>
        <dbReference type="Pfam" id="PF11728"/>
    </source>
</evidence>
<evidence type="ECO:0000256" key="1">
    <source>
        <dbReference type="ARBA" id="ARBA00004651"/>
    </source>
</evidence>
<dbReference type="RefSeq" id="WP_074486430.1">
    <property type="nucleotide sequence ID" value="NZ_FMXP01000027.1"/>
</dbReference>
<keyword evidence="9" id="KW-1185">Reference proteome</keyword>
<dbReference type="STRING" id="439219.SAMN02910293_01817"/>
<evidence type="ECO:0000313" key="8">
    <source>
        <dbReference type="EMBL" id="SDB36844.1"/>
    </source>
</evidence>